<organism evidence="2">
    <name type="scientific">Tetraselmis sp. GSL018</name>
    <dbReference type="NCBI Taxonomy" id="582737"/>
    <lineage>
        <taxon>Eukaryota</taxon>
        <taxon>Viridiplantae</taxon>
        <taxon>Chlorophyta</taxon>
        <taxon>core chlorophytes</taxon>
        <taxon>Chlorodendrophyceae</taxon>
        <taxon>Chlorodendrales</taxon>
        <taxon>Chlorodendraceae</taxon>
        <taxon>Tetraselmis</taxon>
    </lineage>
</organism>
<proteinExistence type="predicted"/>
<sequence>GTGTKGRSRLESQGQQVSCGGPFERSEAFECVSSGGSRPRKRQPHADPRNSAAMASFRTQGFSAALLCQLAYPNTNPPPSWPPPITGGREREDGRVA</sequence>
<feature type="region of interest" description="Disordered" evidence="1">
    <location>
        <begin position="71"/>
        <end position="97"/>
    </location>
</feature>
<feature type="compositionally biased region" description="Pro residues" evidence="1">
    <location>
        <begin position="75"/>
        <end position="85"/>
    </location>
</feature>
<evidence type="ECO:0000313" key="2">
    <source>
        <dbReference type="EMBL" id="JAC75856.1"/>
    </source>
</evidence>
<gene>
    <name evidence="2" type="ORF">TSPGSL018_21890</name>
</gene>
<dbReference type="AlphaFoldDB" id="A0A061RZ66"/>
<feature type="region of interest" description="Disordered" evidence="1">
    <location>
        <begin position="1"/>
        <end position="52"/>
    </location>
</feature>
<evidence type="ECO:0000256" key="1">
    <source>
        <dbReference type="SAM" id="MobiDB-lite"/>
    </source>
</evidence>
<reference evidence="2" key="1">
    <citation type="submission" date="2014-05" db="EMBL/GenBank/DDBJ databases">
        <title>The transcriptome of the halophilic microalga Tetraselmis sp. GSL018 isolated from the Great Salt Lake, Utah.</title>
        <authorList>
            <person name="Jinkerson R.E."/>
            <person name="D'Adamo S."/>
            <person name="Posewitz M.C."/>
        </authorList>
    </citation>
    <scope>NUCLEOTIDE SEQUENCE</scope>
    <source>
        <strain evidence="2">GSL018</strain>
    </source>
</reference>
<name>A0A061RZ66_9CHLO</name>
<dbReference type="EMBL" id="GBEZ01009757">
    <property type="protein sequence ID" value="JAC75856.1"/>
    <property type="molecule type" value="Transcribed_RNA"/>
</dbReference>
<feature type="non-terminal residue" evidence="2">
    <location>
        <position position="97"/>
    </location>
</feature>
<protein>
    <submittedName>
        <fullName evidence="2">Uncharacterized protein</fullName>
    </submittedName>
</protein>
<feature type="compositionally biased region" description="Basic and acidic residues" evidence="1">
    <location>
        <begin position="88"/>
        <end position="97"/>
    </location>
</feature>
<accession>A0A061RZ66</accession>
<feature type="non-terminal residue" evidence="2">
    <location>
        <position position="1"/>
    </location>
</feature>